<evidence type="ECO:0000313" key="4">
    <source>
        <dbReference type="Proteomes" id="UP000316621"/>
    </source>
</evidence>
<evidence type="ECO:0000313" key="3">
    <source>
        <dbReference type="EMBL" id="RZC60893.1"/>
    </source>
</evidence>
<dbReference type="EMBL" id="CM010719">
    <property type="protein sequence ID" value="RZC60893.1"/>
    <property type="molecule type" value="Genomic_DNA"/>
</dbReference>
<dbReference type="Pfam" id="PF11926">
    <property type="entry name" value="DUF3444"/>
    <property type="match status" value="1"/>
</dbReference>
<organism evidence="3 4">
    <name type="scientific">Papaver somniferum</name>
    <name type="common">Opium poppy</name>
    <dbReference type="NCBI Taxonomy" id="3469"/>
    <lineage>
        <taxon>Eukaryota</taxon>
        <taxon>Viridiplantae</taxon>
        <taxon>Streptophyta</taxon>
        <taxon>Embryophyta</taxon>
        <taxon>Tracheophyta</taxon>
        <taxon>Spermatophyta</taxon>
        <taxon>Magnoliopsida</taxon>
        <taxon>Ranunculales</taxon>
        <taxon>Papaveraceae</taxon>
        <taxon>Papaveroideae</taxon>
        <taxon>Papaver</taxon>
    </lineage>
</organism>
<dbReference type="Proteomes" id="UP000316621">
    <property type="component" value="Chromosome 5"/>
</dbReference>
<feature type="domain" description="DUF3444" evidence="2">
    <location>
        <begin position="165"/>
        <end position="369"/>
    </location>
</feature>
<evidence type="ECO:0000256" key="1">
    <source>
        <dbReference type="SAM" id="MobiDB-lite"/>
    </source>
</evidence>
<dbReference type="AlphaFoldDB" id="A0A4Y7JIK6"/>
<feature type="region of interest" description="Disordered" evidence="1">
    <location>
        <begin position="73"/>
        <end position="94"/>
    </location>
</feature>
<dbReference type="PANTHER" id="PTHR45089">
    <property type="entry name" value="DNAJ HEAT SHOCK AMINO-TERMINAL DOMAIN PROTEIN-RELATED"/>
    <property type="match status" value="1"/>
</dbReference>
<feature type="region of interest" description="Disordered" evidence="1">
    <location>
        <begin position="414"/>
        <end position="443"/>
    </location>
</feature>
<feature type="region of interest" description="Disordered" evidence="1">
    <location>
        <begin position="549"/>
        <end position="569"/>
    </location>
</feature>
<protein>
    <recommendedName>
        <fullName evidence="2">DUF3444 domain-containing protein</fullName>
    </recommendedName>
</protein>
<keyword evidence="4" id="KW-1185">Reference proteome</keyword>
<dbReference type="PANTHER" id="PTHR45089:SF24">
    <property type="entry name" value="DNAJ HEAT SHOCK N-TERMINAL DOMAIN-CONTAINING PROTEIN"/>
    <property type="match status" value="1"/>
</dbReference>
<gene>
    <name evidence="3" type="ORF">C5167_022686</name>
</gene>
<dbReference type="InterPro" id="IPR024593">
    <property type="entry name" value="DUF3444"/>
</dbReference>
<sequence length="604" mass="66091">MASAFPFGTGSALSNTTASFTQTAGTASTSSSTTTSSTFSFGTPSSSPYVFGGASDPLSSPALTKRGATGFASTVTTRGPVPPESTAPATPSSTIKSAVTTGLIFSPAPRKPLFSGIGEATGFTSTVTTTTPASPAPGLFSLQAASSAGSQPSITTSKQEPEPVVLKVANSKFYDFDRDKTEECFTADQIWAVYDYLDLIPRGYARINKVYSPFKVDITWLEFFARDINETAWKRSVLPVACGKFIHSATATTENICAFSHKIFWTRRVNKIYNIYPQKGETWALYKNWNIKWSSDAGNHREYEYEFVVVLSYYTKISGILVDPLVNLKGFVCLFKPAENNGMVSFQIPSNEMLRFSHRVPSYRTNGKEQKDVPEGCFELDTCSLPTNLQEVSGVIDTEDKPVDCNINGLLKSVSRENPRPKKRKNPDAESSLDESFAGGNKSSRISKRCYRTNGKKRKDVSEGCFELDTCFLPTNLEEVSGVIDTEDETVDCNVNGSLKSVSRENPVPKKRKNPDAESSLGGSSAGGNKSSRISNGCYKNSNEEKRAAEAFGPPLDKSKATDVSDGKKKCYCSHQGNESRWCEYHMWQCGRGHPLFAFFFKDF</sequence>
<feature type="compositionally biased region" description="Low complexity" evidence="1">
    <location>
        <begin position="519"/>
        <end position="532"/>
    </location>
</feature>
<reference evidence="3 4" key="1">
    <citation type="journal article" date="2018" name="Science">
        <title>The opium poppy genome and morphinan production.</title>
        <authorList>
            <person name="Guo L."/>
            <person name="Winzer T."/>
            <person name="Yang X."/>
            <person name="Li Y."/>
            <person name="Ning Z."/>
            <person name="He Z."/>
            <person name="Teodor R."/>
            <person name="Lu Y."/>
            <person name="Bowser T.A."/>
            <person name="Graham I.A."/>
            <person name="Ye K."/>
        </authorList>
    </citation>
    <scope>NUCLEOTIDE SEQUENCE [LARGE SCALE GENOMIC DNA]</scope>
    <source>
        <strain evidence="4">cv. HN1</strain>
        <tissue evidence="3">Leaves</tissue>
    </source>
</reference>
<dbReference type="Gramene" id="RZC60893">
    <property type="protein sequence ID" value="RZC60893"/>
    <property type="gene ID" value="C5167_022686"/>
</dbReference>
<feature type="compositionally biased region" description="Basic and acidic residues" evidence="1">
    <location>
        <begin position="557"/>
        <end position="569"/>
    </location>
</feature>
<accession>A0A4Y7JIK6</accession>
<evidence type="ECO:0000259" key="2">
    <source>
        <dbReference type="Pfam" id="PF11926"/>
    </source>
</evidence>
<feature type="region of interest" description="Disordered" evidence="1">
    <location>
        <begin position="495"/>
        <end position="534"/>
    </location>
</feature>
<proteinExistence type="predicted"/>
<name>A0A4Y7JIK6_PAPSO</name>